<dbReference type="SUPFAM" id="SSF89562">
    <property type="entry name" value="RraA-like"/>
    <property type="match status" value="1"/>
</dbReference>
<dbReference type="Gene3D" id="3.50.30.40">
    <property type="entry name" value="Ribonuclease E inhibitor RraA/RraA-like"/>
    <property type="match status" value="1"/>
</dbReference>
<keyword evidence="1" id="KW-0460">Magnesium</keyword>
<organism evidence="2 3">
    <name type="scientific">Muricoccus roseus</name>
    <dbReference type="NCBI Taxonomy" id="198092"/>
    <lineage>
        <taxon>Bacteria</taxon>
        <taxon>Pseudomonadati</taxon>
        <taxon>Pseudomonadota</taxon>
        <taxon>Alphaproteobacteria</taxon>
        <taxon>Acetobacterales</taxon>
        <taxon>Roseomonadaceae</taxon>
        <taxon>Muricoccus</taxon>
    </lineage>
</organism>
<dbReference type="GO" id="GO:0046872">
    <property type="term" value="F:metal ion binding"/>
    <property type="evidence" value="ECO:0007669"/>
    <property type="project" value="UniProtKB-KW"/>
</dbReference>
<protein>
    <submittedName>
        <fullName evidence="2">Regulator of RNase E activity RraA</fullName>
    </submittedName>
</protein>
<dbReference type="OrthoDB" id="8717144at2"/>
<dbReference type="EMBL" id="FQZF01000003">
    <property type="protein sequence ID" value="SHI59718.1"/>
    <property type="molecule type" value="Genomic_DNA"/>
</dbReference>
<dbReference type="RefSeq" id="WP_073131431.1">
    <property type="nucleotide sequence ID" value="NZ_FQZF01000003.1"/>
</dbReference>
<accession>A0A1M6CGA4</accession>
<reference evidence="2 3" key="1">
    <citation type="submission" date="2016-11" db="EMBL/GenBank/DDBJ databases">
        <authorList>
            <person name="Jaros S."/>
            <person name="Januszkiewicz K."/>
            <person name="Wedrychowicz H."/>
        </authorList>
    </citation>
    <scope>NUCLEOTIDE SEQUENCE [LARGE SCALE GENOMIC DNA]</scope>
    <source>
        <strain evidence="2 3">DSM 14916</strain>
    </source>
</reference>
<dbReference type="PANTHER" id="PTHR33254">
    <property type="entry name" value="4-HYDROXY-4-METHYL-2-OXOGLUTARATE ALDOLASE 3-RELATED"/>
    <property type="match status" value="1"/>
</dbReference>
<feature type="binding site" evidence="1">
    <location>
        <position position="134"/>
    </location>
    <ligand>
        <name>substrate</name>
    </ligand>
</feature>
<name>A0A1M6CGA4_9PROT</name>
<proteinExistence type="predicted"/>
<dbReference type="NCBIfam" id="NF006093">
    <property type="entry name" value="PRK08245.1"/>
    <property type="match status" value="1"/>
</dbReference>
<sequence>MPPKPETITITPDHLARLARCSSGSITTELFRLGYKQCFLVGLKPLNPNLPSFAGEAYTMRMIPAREDVETYATLTPRPNEDNLQWVGVEATRPNQVVVIDSRNDPRAASMGNMLLTRMQKRGVVGVITDGSFRDGSEIAGMTLPAYCREVVASTRLSYHHVADLNVPVACADVAVYPGDIIHGEVDGITVIPRHVALQVLEACERRDPLEKYLALRVGAGEALWGVYPPTEQTRADFATWQAAGSRPEDAARIRAPQAAPEAAE</sequence>
<feature type="binding site" evidence="1">
    <location>
        <begin position="112"/>
        <end position="115"/>
    </location>
    <ligand>
        <name>substrate</name>
    </ligand>
</feature>
<keyword evidence="1" id="KW-0479">Metal-binding</keyword>
<keyword evidence="3" id="KW-1185">Reference proteome</keyword>
<dbReference type="STRING" id="198092.SAMN02745194_00688"/>
<evidence type="ECO:0000256" key="1">
    <source>
        <dbReference type="PIRSR" id="PIRSR605493-1"/>
    </source>
</evidence>
<dbReference type="PANTHER" id="PTHR33254:SF16">
    <property type="entry name" value="BLR3842 PROTEIN"/>
    <property type="match status" value="1"/>
</dbReference>
<dbReference type="Pfam" id="PF03737">
    <property type="entry name" value="RraA-like"/>
    <property type="match status" value="1"/>
</dbReference>
<dbReference type="InterPro" id="IPR005493">
    <property type="entry name" value="RraA/RraA-like"/>
</dbReference>
<evidence type="ECO:0000313" key="2">
    <source>
        <dbReference type="EMBL" id="SHI59718.1"/>
    </source>
</evidence>
<dbReference type="CDD" id="cd16841">
    <property type="entry name" value="RraA_family"/>
    <property type="match status" value="1"/>
</dbReference>
<dbReference type="InterPro" id="IPR036704">
    <property type="entry name" value="RraA/RraA-like_sf"/>
</dbReference>
<comment type="cofactor">
    <cofactor evidence="1">
        <name>Mg(2+)</name>
        <dbReference type="ChEBI" id="CHEBI:18420"/>
    </cofactor>
</comment>
<dbReference type="Proteomes" id="UP000184387">
    <property type="component" value="Unassembled WGS sequence"/>
</dbReference>
<evidence type="ECO:0000313" key="3">
    <source>
        <dbReference type="Proteomes" id="UP000184387"/>
    </source>
</evidence>
<feature type="binding site" evidence="1">
    <location>
        <position position="135"/>
    </location>
    <ligand>
        <name>Mg(2+)</name>
        <dbReference type="ChEBI" id="CHEBI:18420"/>
    </ligand>
</feature>
<gene>
    <name evidence="2" type="ORF">SAMN02745194_00688</name>
</gene>
<dbReference type="AlphaFoldDB" id="A0A1M6CGA4"/>